<protein>
    <recommendedName>
        <fullName evidence="9">Sec-independent protein translocase protein TatB</fullName>
    </recommendedName>
</protein>
<dbReference type="GO" id="GO:0033281">
    <property type="term" value="C:TAT protein transport complex"/>
    <property type="evidence" value="ECO:0007669"/>
    <property type="project" value="UniProtKB-UniRule"/>
</dbReference>
<dbReference type="InterPro" id="IPR003369">
    <property type="entry name" value="TatA/B/E"/>
</dbReference>
<evidence type="ECO:0000256" key="1">
    <source>
        <dbReference type="ARBA" id="ARBA00004167"/>
    </source>
</evidence>
<dbReference type="Pfam" id="PF02416">
    <property type="entry name" value="TatA_B_E"/>
    <property type="match status" value="1"/>
</dbReference>
<dbReference type="EMBL" id="CACSIK010000001">
    <property type="protein sequence ID" value="CAA0082538.1"/>
    <property type="molecule type" value="Genomic_DNA"/>
</dbReference>
<sequence>MFDIGFAELLIIAVLGLLILGPERLPKAIRTTSLWVGRLRRSFNNIRSEIEKEVGADEIRRQLHNESILASLKETKNSMHDEFSKASKQVKEIENSIHPEASVQKTEHDDTPETPTTKKQETNNE</sequence>
<keyword evidence="4 9" id="KW-0812">Transmembrane</keyword>
<comment type="similarity">
    <text evidence="9">Belongs to the TatB family.</text>
</comment>
<evidence type="ECO:0000256" key="10">
    <source>
        <dbReference type="SAM" id="MobiDB-lite"/>
    </source>
</evidence>
<dbReference type="OrthoDB" id="9816005at2"/>
<dbReference type="GO" id="GO:0043953">
    <property type="term" value="P:protein transport by the Tat complex"/>
    <property type="evidence" value="ECO:0007669"/>
    <property type="project" value="UniProtKB-UniRule"/>
</dbReference>
<dbReference type="PRINTS" id="PR01506">
    <property type="entry name" value="TATBPROTEIN"/>
</dbReference>
<evidence type="ECO:0000256" key="9">
    <source>
        <dbReference type="HAMAP-Rule" id="MF_00237"/>
    </source>
</evidence>
<evidence type="ECO:0000313" key="12">
    <source>
        <dbReference type="EMBL" id="CAA0082538.1"/>
    </source>
</evidence>
<evidence type="ECO:0000256" key="2">
    <source>
        <dbReference type="ARBA" id="ARBA00022448"/>
    </source>
</evidence>
<evidence type="ECO:0000256" key="5">
    <source>
        <dbReference type="ARBA" id="ARBA00022927"/>
    </source>
</evidence>
<comment type="subunit">
    <text evidence="9">The Tat system comprises two distinct complexes: a TatABC complex, containing multiple copies of TatA, TatB and TatC subunits, and a separate TatA complex, containing only TatA subunits. Substrates initially bind to the TatABC complex, which probably triggers association of the separate TatA complex to form the active translocon.</text>
</comment>
<feature type="region of interest" description="Disordered" evidence="10">
    <location>
        <begin position="79"/>
        <end position="125"/>
    </location>
</feature>
<organism evidence="12 14">
    <name type="scientific">Zhongshania aliphaticivorans</name>
    <dbReference type="NCBI Taxonomy" id="1470434"/>
    <lineage>
        <taxon>Bacteria</taxon>
        <taxon>Pseudomonadati</taxon>
        <taxon>Pseudomonadota</taxon>
        <taxon>Gammaproteobacteria</taxon>
        <taxon>Cellvibrionales</taxon>
        <taxon>Spongiibacteraceae</taxon>
        <taxon>Zhongshania</taxon>
    </lineage>
</organism>
<evidence type="ECO:0000256" key="6">
    <source>
        <dbReference type="ARBA" id="ARBA00022989"/>
    </source>
</evidence>
<gene>
    <name evidence="12" type="primary">tatB_1</name>
    <name evidence="9" type="synonym">tatB</name>
    <name evidence="12" type="ORF">IHBHHGIJ_00434</name>
    <name evidence="13" type="ORF">KFEGEMFD_00716</name>
</gene>
<evidence type="ECO:0000256" key="7">
    <source>
        <dbReference type="ARBA" id="ARBA00023010"/>
    </source>
</evidence>
<feature type="compositionally biased region" description="Basic and acidic residues" evidence="10">
    <location>
        <begin position="79"/>
        <end position="97"/>
    </location>
</feature>
<dbReference type="PANTHER" id="PTHR33162">
    <property type="entry name" value="SEC-INDEPENDENT PROTEIN TRANSLOCASE PROTEIN TATA, CHLOROPLASTIC"/>
    <property type="match status" value="1"/>
</dbReference>
<keyword evidence="7 9" id="KW-0811">Translocation</keyword>
<evidence type="ECO:0000313" key="13">
    <source>
        <dbReference type="EMBL" id="CAA0084205.1"/>
    </source>
</evidence>
<accession>A0A5S9N1P4</accession>
<dbReference type="Proteomes" id="UP000439591">
    <property type="component" value="Unassembled WGS sequence"/>
</dbReference>
<dbReference type="NCBIfam" id="TIGR01410">
    <property type="entry name" value="tatB"/>
    <property type="match status" value="1"/>
</dbReference>
<proteinExistence type="inferred from homology"/>
<keyword evidence="2 9" id="KW-0813">Transport</keyword>
<evidence type="ECO:0000313" key="14">
    <source>
        <dbReference type="Proteomes" id="UP000435877"/>
    </source>
</evidence>
<dbReference type="Gene3D" id="1.20.5.3310">
    <property type="match status" value="1"/>
</dbReference>
<evidence type="ECO:0000256" key="8">
    <source>
        <dbReference type="ARBA" id="ARBA00023136"/>
    </source>
</evidence>
<evidence type="ECO:0000256" key="11">
    <source>
        <dbReference type="SAM" id="Phobius"/>
    </source>
</evidence>
<dbReference type="PANTHER" id="PTHR33162:SF1">
    <property type="entry name" value="SEC-INDEPENDENT PROTEIN TRANSLOCASE PROTEIN TATA, CHLOROPLASTIC"/>
    <property type="match status" value="1"/>
</dbReference>
<dbReference type="RefSeq" id="WP_159267129.1">
    <property type="nucleotide sequence ID" value="NZ_CACSIK010000001.1"/>
</dbReference>
<keyword evidence="14" id="KW-1185">Reference proteome</keyword>
<keyword evidence="6 9" id="KW-1133">Transmembrane helix</keyword>
<feature type="compositionally biased region" description="Basic and acidic residues" evidence="10">
    <location>
        <begin position="105"/>
        <end position="125"/>
    </location>
</feature>
<dbReference type="Proteomes" id="UP000435877">
    <property type="component" value="Unassembled WGS sequence"/>
</dbReference>
<evidence type="ECO:0000256" key="4">
    <source>
        <dbReference type="ARBA" id="ARBA00022692"/>
    </source>
</evidence>
<dbReference type="HAMAP" id="MF_00237">
    <property type="entry name" value="TatB"/>
    <property type="match status" value="1"/>
</dbReference>
<evidence type="ECO:0000313" key="15">
    <source>
        <dbReference type="Proteomes" id="UP000439591"/>
    </source>
</evidence>
<reference evidence="14 15" key="1">
    <citation type="submission" date="2019-11" db="EMBL/GenBank/DDBJ databases">
        <authorList>
            <person name="Holert J."/>
        </authorList>
    </citation>
    <scope>NUCLEOTIDE SEQUENCE [LARGE SCALE GENOMIC DNA]</scope>
    <source>
        <strain evidence="13">BC3_2A</strain>
        <strain evidence="12">SB11_1A</strain>
    </source>
</reference>
<keyword evidence="8 9" id="KW-0472">Membrane</keyword>
<evidence type="ECO:0000256" key="3">
    <source>
        <dbReference type="ARBA" id="ARBA00022475"/>
    </source>
</evidence>
<feature type="transmembrane region" description="Helical" evidence="11">
    <location>
        <begin position="6"/>
        <end position="22"/>
    </location>
</feature>
<name>A0A5S9N1P4_9GAMM</name>
<dbReference type="InterPro" id="IPR018448">
    <property type="entry name" value="TatB"/>
</dbReference>
<comment type="function">
    <text evidence="9">Part of the twin-arginine translocation (Tat) system that transports large folded proteins containing a characteristic twin-arginine motif in their signal peptide across membranes. Together with TatC, TatB is part of a receptor directly interacting with Tat signal peptides. TatB may form an oligomeric binding site that transiently accommodates folded Tat precursor proteins before their translocation.</text>
</comment>
<dbReference type="AlphaFoldDB" id="A0A5S9N1P4"/>
<dbReference type="GO" id="GO:0008320">
    <property type="term" value="F:protein transmembrane transporter activity"/>
    <property type="evidence" value="ECO:0007669"/>
    <property type="project" value="UniProtKB-UniRule"/>
</dbReference>
<dbReference type="EMBL" id="CACSIM010000001">
    <property type="protein sequence ID" value="CAA0084205.1"/>
    <property type="molecule type" value="Genomic_DNA"/>
</dbReference>
<keyword evidence="3 9" id="KW-1003">Cell membrane</keyword>
<comment type="subcellular location">
    <subcellularLocation>
        <location evidence="9">Cell membrane</location>
        <topology evidence="9">Single-pass membrane protein</topology>
    </subcellularLocation>
    <subcellularLocation>
        <location evidence="1">Membrane</location>
        <topology evidence="1">Single-pass membrane protein</topology>
    </subcellularLocation>
</comment>
<keyword evidence="5 9" id="KW-0653">Protein transport</keyword>